<keyword evidence="1" id="KW-1133">Transmembrane helix</keyword>
<gene>
    <name evidence="2" type="ORF">WH159_11870</name>
</gene>
<evidence type="ECO:0000313" key="2">
    <source>
        <dbReference type="EMBL" id="MEJ5095231.1"/>
    </source>
</evidence>
<keyword evidence="1" id="KW-0812">Transmembrane</keyword>
<evidence type="ECO:0008006" key="4">
    <source>
        <dbReference type="Google" id="ProtNLM"/>
    </source>
</evidence>
<evidence type="ECO:0000313" key="3">
    <source>
        <dbReference type="Proteomes" id="UP001380365"/>
    </source>
</evidence>
<keyword evidence="1" id="KW-0472">Membrane</keyword>
<comment type="caution">
    <text evidence="2">The sequence shown here is derived from an EMBL/GenBank/DDBJ whole genome shotgun (WGS) entry which is preliminary data.</text>
</comment>
<keyword evidence="3" id="KW-1185">Reference proteome</keyword>
<dbReference type="EMBL" id="JBBGZA010000001">
    <property type="protein sequence ID" value="MEJ5095231.1"/>
    <property type="molecule type" value="Genomic_DNA"/>
</dbReference>
<organism evidence="2 3">
    <name type="scientific">Sphingomonas molluscorum</name>
    <dbReference type="NCBI Taxonomy" id="418184"/>
    <lineage>
        <taxon>Bacteria</taxon>
        <taxon>Pseudomonadati</taxon>
        <taxon>Pseudomonadota</taxon>
        <taxon>Alphaproteobacteria</taxon>
        <taxon>Sphingomonadales</taxon>
        <taxon>Sphingomonadaceae</taxon>
        <taxon>Sphingomonas</taxon>
    </lineage>
</organism>
<accession>A0ABU8Q6T6</accession>
<protein>
    <recommendedName>
        <fullName evidence="4">MFS transporter</fullName>
    </recommendedName>
</protein>
<reference evidence="2 3" key="1">
    <citation type="submission" date="2023-12" db="EMBL/GenBank/DDBJ databases">
        <title>Gut-associated functions are favored during microbiome assembly across C. elegans life.</title>
        <authorList>
            <person name="Zimmermann J."/>
        </authorList>
    </citation>
    <scope>NUCLEOTIDE SEQUENCE [LARGE SCALE GENOMIC DNA]</scope>
    <source>
        <strain evidence="2 3">JUb134</strain>
    </source>
</reference>
<name>A0ABU8Q6T6_9SPHN</name>
<sequence length="69" mass="7676">MWNRVTRLFTIKTKFEAYLVIYGLGMGAVERGLNYVEQYPGAGGWALFTLCPVAVFMAGGRILDSVEAR</sequence>
<proteinExistence type="predicted"/>
<dbReference type="Proteomes" id="UP001380365">
    <property type="component" value="Unassembled WGS sequence"/>
</dbReference>
<feature type="transmembrane region" description="Helical" evidence="1">
    <location>
        <begin position="42"/>
        <end position="63"/>
    </location>
</feature>
<dbReference type="RefSeq" id="WP_125960127.1">
    <property type="nucleotide sequence ID" value="NZ_BAAAEL010000015.1"/>
</dbReference>
<evidence type="ECO:0000256" key="1">
    <source>
        <dbReference type="SAM" id="Phobius"/>
    </source>
</evidence>